<name>E6TQU3_EVAC2</name>
<dbReference type="PROSITE" id="PS51935">
    <property type="entry name" value="NLPC_P60"/>
    <property type="match status" value="1"/>
</dbReference>
<evidence type="ECO:0000256" key="7">
    <source>
        <dbReference type="SAM" id="MobiDB-lite"/>
    </source>
</evidence>
<keyword evidence="2" id="KW-0645">Protease</keyword>
<evidence type="ECO:0000256" key="2">
    <source>
        <dbReference type="ARBA" id="ARBA00022670"/>
    </source>
</evidence>
<evidence type="ECO:0000259" key="9">
    <source>
        <dbReference type="PROSITE" id="PS51935"/>
    </source>
</evidence>
<evidence type="ECO:0000256" key="3">
    <source>
        <dbReference type="ARBA" id="ARBA00022729"/>
    </source>
</evidence>
<evidence type="ECO:0000256" key="1">
    <source>
        <dbReference type="ARBA" id="ARBA00007074"/>
    </source>
</evidence>
<feature type="signal peptide" evidence="8">
    <location>
        <begin position="1"/>
        <end position="28"/>
    </location>
</feature>
<feature type="compositionally biased region" description="Basic and acidic residues" evidence="7">
    <location>
        <begin position="254"/>
        <end position="263"/>
    </location>
</feature>
<dbReference type="SUPFAM" id="SSF57997">
    <property type="entry name" value="Tropomyosin"/>
    <property type="match status" value="1"/>
</dbReference>
<evidence type="ECO:0000313" key="11">
    <source>
        <dbReference type="Proteomes" id="UP000001401"/>
    </source>
</evidence>
<feature type="domain" description="NlpC/P60" evidence="9">
    <location>
        <begin position="293"/>
        <end position="420"/>
    </location>
</feature>
<dbReference type="InterPro" id="IPR057309">
    <property type="entry name" value="PcsB_CC"/>
</dbReference>
<dbReference type="RefSeq" id="WP_013490049.1">
    <property type="nucleotide sequence ID" value="NC_014829.1"/>
</dbReference>
<dbReference type="InterPro" id="IPR038765">
    <property type="entry name" value="Papain-like_cys_pep_sf"/>
</dbReference>
<feature type="chain" id="PRO_5003212114" evidence="8">
    <location>
        <begin position="29"/>
        <end position="422"/>
    </location>
</feature>
<feature type="region of interest" description="Disordered" evidence="7">
    <location>
        <begin position="254"/>
        <end position="292"/>
    </location>
</feature>
<keyword evidence="3 8" id="KW-0732">Signal</keyword>
<dbReference type="GO" id="GO:0006508">
    <property type="term" value="P:proteolysis"/>
    <property type="evidence" value="ECO:0007669"/>
    <property type="project" value="UniProtKB-KW"/>
</dbReference>
<dbReference type="STRING" id="649639.Bcell_3476"/>
<proteinExistence type="inferred from homology"/>
<dbReference type="Gene3D" id="3.90.1720.10">
    <property type="entry name" value="endopeptidase domain like (from Nostoc punctiforme)"/>
    <property type="match status" value="1"/>
</dbReference>
<sequence length="422" mass="47905" precursor="true">MQKKRRKLLHAMMIVGLCSTLAVPPAFAETNQELNDIREEREQIQSTLSEAEQEIAEVLEELDQLNRQIELAEEAIQDNEQTIKDTEESIEETNEEIEVMESDIAKLEDDIDRRFEMLSQRAVAYQQSGGNIRYLEVILGAQSFTDFVDRVFSITQIAKADTDMLNQYEANLVELEETQTALEDKLSGLKEMMIELEGMQHHLMQQQEQNEEMKKELTKKEEETEQLIANLAEQDSQLASQESSIRQRIEEELARARQEEEARAQATANNDTNEISNNVHTSNTQTSSNTVSSGDINQVINGGRKYIGNSYYVFGGGRTAYDIQHGRFDCSGFTRWAFAQVGVYLGYSTDEQKHAGRQVSRSEMKPGDLVFFDTYKRDGHVGIYIGNGQFIGSQSSTGVAIANMNSGYWQRTFNGRVVRVIE</sequence>
<dbReference type="KEGG" id="bco:Bcell_3476"/>
<dbReference type="InterPro" id="IPR051202">
    <property type="entry name" value="Peptidase_C40"/>
</dbReference>
<keyword evidence="6" id="KW-0175">Coiled coil</keyword>
<dbReference type="Pfam" id="PF24568">
    <property type="entry name" value="CC_PcsB"/>
    <property type="match status" value="1"/>
</dbReference>
<dbReference type="EMBL" id="CP002394">
    <property type="protein sequence ID" value="ADU31718.1"/>
    <property type="molecule type" value="Genomic_DNA"/>
</dbReference>
<accession>E6TQU3</accession>
<keyword evidence="4" id="KW-0378">Hydrolase</keyword>
<evidence type="ECO:0000256" key="8">
    <source>
        <dbReference type="SAM" id="SignalP"/>
    </source>
</evidence>
<comment type="similarity">
    <text evidence="1">Belongs to the peptidase C40 family.</text>
</comment>
<organism evidence="10 11">
    <name type="scientific">Evansella cellulosilytica (strain ATCC 21833 / DSM 2522 / FERM P-1141 / JCM 9156 / N-4)</name>
    <name type="common">Bacillus cellulosilyticus</name>
    <dbReference type="NCBI Taxonomy" id="649639"/>
    <lineage>
        <taxon>Bacteria</taxon>
        <taxon>Bacillati</taxon>
        <taxon>Bacillota</taxon>
        <taxon>Bacilli</taxon>
        <taxon>Bacillales</taxon>
        <taxon>Bacillaceae</taxon>
        <taxon>Evansella</taxon>
    </lineage>
</organism>
<evidence type="ECO:0000256" key="5">
    <source>
        <dbReference type="ARBA" id="ARBA00022807"/>
    </source>
</evidence>
<dbReference type="HOGENOM" id="CLU_034085_0_1_9"/>
<feature type="compositionally biased region" description="Low complexity" evidence="7">
    <location>
        <begin position="276"/>
        <end position="292"/>
    </location>
</feature>
<dbReference type="AlphaFoldDB" id="E6TQU3"/>
<dbReference type="PANTHER" id="PTHR47053:SF1">
    <property type="entry name" value="MUREIN DD-ENDOPEPTIDASE MEPH-RELATED"/>
    <property type="match status" value="1"/>
</dbReference>
<dbReference type="SUPFAM" id="SSF54001">
    <property type="entry name" value="Cysteine proteinases"/>
    <property type="match status" value="1"/>
</dbReference>
<dbReference type="Pfam" id="PF00877">
    <property type="entry name" value="NLPC_P60"/>
    <property type="match status" value="1"/>
</dbReference>
<dbReference type="PANTHER" id="PTHR47053">
    <property type="entry name" value="MUREIN DD-ENDOPEPTIDASE MEPH-RELATED"/>
    <property type="match status" value="1"/>
</dbReference>
<dbReference type="OrthoDB" id="9813368at2"/>
<dbReference type="GO" id="GO:0008234">
    <property type="term" value="F:cysteine-type peptidase activity"/>
    <property type="evidence" value="ECO:0007669"/>
    <property type="project" value="UniProtKB-KW"/>
</dbReference>
<evidence type="ECO:0000256" key="4">
    <source>
        <dbReference type="ARBA" id="ARBA00022801"/>
    </source>
</evidence>
<protein>
    <submittedName>
        <fullName evidence="10">NLP/P60 protein</fullName>
    </submittedName>
</protein>
<keyword evidence="11" id="KW-1185">Reference proteome</keyword>
<evidence type="ECO:0000313" key="10">
    <source>
        <dbReference type="EMBL" id="ADU31718.1"/>
    </source>
</evidence>
<evidence type="ECO:0000256" key="6">
    <source>
        <dbReference type="SAM" id="Coils"/>
    </source>
</evidence>
<reference evidence="10 11" key="1">
    <citation type="submission" date="2010-12" db="EMBL/GenBank/DDBJ databases">
        <title>Complete sequence of Bacillus cellulosilyticus DSM 2522.</title>
        <authorList>
            <consortium name="US DOE Joint Genome Institute"/>
            <person name="Lucas S."/>
            <person name="Copeland A."/>
            <person name="Lapidus A."/>
            <person name="Cheng J.-F."/>
            <person name="Bruce D."/>
            <person name="Goodwin L."/>
            <person name="Pitluck S."/>
            <person name="Chertkov O."/>
            <person name="Detter J.C."/>
            <person name="Han C."/>
            <person name="Tapia R."/>
            <person name="Land M."/>
            <person name="Hauser L."/>
            <person name="Jeffries C."/>
            <person name="Kyrpides N."/>
            <person name="Ivanova N."/>
            <person name="Mikhailova N."/>
            <person name="Brumm P."/>
            <person name="Mead D."/>
            <person name="Woyke T."/>
        </authorList>
    </citation>
    <scope>NUCLEOTIDE SEQUENCE [LARGE SCALE GENOMIC DNA]</scope>
    <source>
        <strain evidence="11">ATCC 21833 / DSM 2522 / FERM P-1141 / JCM 9156 / N-4</strain>
    </source>
</reference>
<dbReference type="eggNOG" id="COG0791">
    <property type="taxonomic scope" value="Bacteria"/>
</dbReference>
<dbReference type="Gene3D" id="6.10.250.3150">
    <property type="match status" value="1"/>
</dbReference>
<feature type="coiled-coil region" evidence="6">
    <location>
        <begin position="27"/>
        <end position="110"/>
    </location>
</feature>
<keyword evidence="5" id="KW-0788">Thiol protease</keyword>
<dbReference type="InterPro" id="IPR000064">
    <property type="entry name" value="NLP_P60_dom"/>
</dbReference>
<dbReference type="Proteomes" id="UP000001401">
    <property type="component" value="Chromosome"/>
</dbReference>
<gene>
    <name evidence="10" type="ordered locus">Bcell_3476</name>
</gene>
<dbReference type="eggNOG" id="COG3883">
    <property type="taxonomic scope" value="Bacteria"/>
</dbReference>